<dbReference type="SMART" id="SM00283">
    <property type="entry name" value="MA"/>
    <property type="match status" value="1"/>
</dbReference>
<sequence>MIILSIIAIISNLIIGAYGVTGIARINNNALAIYEDGLIPITNISEIRENFVLIRLNCANADLNFDEKYMSRIDESDKKIMKNINEYKSNSDETQLKYLKTFEESYKTYLDIAKKSVMSSKGGSPLSKEEADKITEMGMQIESFLNDFQDYNIKLAEKHKRESNEIFTSNRAILLIIIASCIIIFASLSMGTVKNFKRFLKEIDCTLKEMSSGNLDLELKEDGRNEFEKMKMYIQNTINNFGNIIKSLKEKSNLINASCENLSAVSEEMASSSENISTAINGVAKGTGEQAENLVGIISILDRFDNNIKEMVNRLNEVNNVSNEIATTANGSSNKMKNLEGSFEYVEQSFENFVGKIDSLGKNINKIDEITILINNISEQTNLLSLNAAIEAARAGESGKGFAVVAEEIRKLAEQSKKSSNNISVLISEISKETKNIVQSTGHIDKELKDSSYVIKDSLDSFENIIISIEEIVPKINALNKSATSIDEEKNSIFEKIVGASSIAEETSASSEQIAASSQEMNFSAEEVARTATDLGGLTSELLKEVNVFKIKE</sequence>
<dbReference type="Proteomes" id="UP000726170">
    <property type="component" value="Unassembled WGS sequence"/>
</dbReference>
<evidence type="ECO:0000313" key="5">
    <source>
        <dbReference type="EMBL" id="MBU5485738.1"/>
    </source>
</evidence>
<proteinExistence type="predicted"/>
<dbReference type="InterPro" id="IPR024478">
    <property type="entry name" value="HlyB_4HB_MCP"/>
</dbReference>
<dbReference type="EMBL" id="JAHLQF010000004">
    <property type="protein sequence ID" value="MBU5485738.1"/>
    <property type="molecule type" value="Genomic_DNA"/>
</dbReference>
<evidence type="ECO:0000256" key="2">
    <source>
        <dbReference type="PROSITE-ProRule" id="PRU00284"/>
    </source>
</evidence>
<evidence type="ECO:0000256" key="3">
    <source>
        <dbReference type="SAM" id="Phobius"/>
    </source>
</evidence>
<feature type="transmembrane region" description="Helical" evidence="3">
    <location>
        <begin position="172"/>
        <end position="193"/>
    </location>
</feature>
<gene>
    <name evidence="5" type="ORF">KQI86_15565</name>
</gene>
<protein>
    <submittedName>
        <fullName evidence="5">Methyl-accepting chemotaxis protein</fullName>
    </submittedName>
</protein>
<comment type="caution">
    <text evidence="5">The sequence shown here is derived from an EMBL/GenBank/DDBJ whole genome shotgun (WGS) entry which is preliminary data.</text>
</comment>
<evidence type="ECO:0000313" key="6">
    <source>
        <dbReference type="Proteomes" id="UP000726170"/>
    </source>
</evidence>
<keyword evidence="3" id="KW-1133">Transmembrane helix</keyword>
<keyword evidence="3" id="KW-0472">Membrane</keyword>
<dbReference type="PANTHER" id="PTHR32089">
    <property type="entry name" value="METHYL-ACCEPTING CHEMOTAXIS PROTEIN MCPB"/>
    <property type="match status" value="1"/>
</dbReference>
<dbReference type="Pfam" id="PF12729">
    <property type="entry name" value="4HB_MCP_1"/>
    <property type="match status" value="1"/>
</dbReference>
<keyword evidence="1 2" id="KW-0807">Transducer</keyword>
<keyword evidence="3" id="KW-0812">Transmembrane</keyword>
<evidence type="ECO:0000259" key="4">
    <source>
        <dbReference type="PROSITE" id="PS50111"/>
    </source>
</evidence>
<name>A0ABS6EKJ5_9CLOT</name>
<dbReference type="PANTHER" id="PTHR32089:SF112">
    <property type="entry name" value="LYSOZYME-LIKE PROTEIN-RELATED"/>
    <property type="match status" value="1"/>
</dbReference>
<reference evidence="5 6" key="1">
    <citation type="submission" date="2021-06" db="EMBL/GenBank/DDBJ databases">
        <authorList>
            <person name="Sun Q."/>
            <person name="Li D."/>
        </authorList>
    </citation>
    <scope>NUCLEOTIDE SEQUENCE [LARGE SCALE GENOMIC DNA]</scope>
    <source>
        <strain evidence="5 6">MSJ-11</strain>
    </source>
</reference>
<accession>A0ABS6EKJ5</accession>
<dbReference type="InterPro" id="IPR004089">
    <property type="entry name" value="MCPsignal_dom"/>
</dbReference>
<evidence type="ECO:0000256" key="1">
    <source>
        <dbReference type="ARBA" id="ARBA00023224"/>
    </source>
</evidence>
<dbReference type="Pfam" id="PF00015">
    <property type="entry name" value="MCPsignal"/>
    <property type="match status" value="1"/>
</dbReference>
<feature type="domain" description="Methyl-accepting transducer" evidence="4">
    <location>
        <begin position="265"/>
        <end position="522"/>
    </location>
</feature>
<dbReference type="PROSITE" id="PS50111">
    <property type="entry name" value="CHEMOTAXIS_TRANSDUC_2"/>
    <property type="match status" value="1"/>
</dbReference>
<keyword evidence="6" id="KW-1185">Reference proteome</keyword>
<organism evidence="5 6">
    <name type="scientific">Clostridium mobile</name>
    <dbReference type="NCBI Taxonomy" id="2841512"/>
    <lineage>
        <taxon>Bacteria</taxon>
        <taxon>Bacillati</taxon>
        <taxon>Bacillota</taxon>
        <taxon>Clostridia</taxon>
        <taxon>Eubacteriales</taxon>
        <taxon>Clostridiaceae</taxon>
        <taxon>Clostridium</taxon>
    </lineage>
</organism>